<keyword evidence="3" id="KW-1185">Reference proteome</keyword>
<feature type="domain" description="N-acetyltransferase" evidence="1">
    <location>
        <begin position="1"/>
        <end position="164"/>
    </location>
</feature>
<dbReference type="RefSeq" id="WP_283203116.1">
    <property type="nucleotide sequence ID" value="NZ_JASGCB010000005.1"/>
</dbReference>
<dbReference type="SUPFAM" id="SSF55729">
    <property type="entry name" value="Acyl-CoA N-acyltransferases (Nat)"/>
    <property type="match status" value="1"/>
</dbReference>
<dbReference type="InterPro" id="IPR016181">
    <property type="entry name" value="Acyl_CoA_acyltransferase"/>
</dbReference>
<evidence type="ECO:0000259" key="1">
    <source>
        <dbReference type="PROSITE" id="PS51186"/>
    </source>
</evidence>
<sequence>MPHRPYRLRVNDWSALEDLYLRFADDPGWPHEARARRAWEHLVQTWQVGAWLGDAQVAVADHGGEPVGFAAVTLALDEPQLGRAMEVGTFVAPAHRGRGANEVLKIWSTQAAVRLGAAWLTACIPVRNARARRAFVKVFPGAEVYENPESAGPWREYLKRRAFAAGEPVRLYVVHLSNFSHPR</sequence>
<evidence type="ECO:0000313" key="2">
    <source>
        <dbReference type="EMBL" id="MDI9259562.1"/>
    </source>
</evidence>
<gene>
    <name evidence="2" type="ORF">QID03_05120</name>
</gene>
<dbReference type="Gene3D" id="3.40.630.30">
    <property type="match status" value="1"/>
</dbReference>
<dbReference type="PROSITE" id="PS51186">
    <property type="entry name" value="GNAT"/>
    <property type="match status" value="1"/>
</dbReference>
<dbReference type="Pfam" id="PF00583">
    <property type="entry name" value="Acetyltransf_1"/>
    <property type="match status" value="1"/>
</dbReference>
<comment type="caution">
    <text evidence="2">The sequence shown here is derived from an EMBL/GenBank/DDBJ whole genome shotgun (WGS) entry which is preliminary data.</text>
</comment>
<name>A0ABT6XXP9_ALISE</name>
<accession>A0ABT6XXP9</accession>
<protein>
    <submittedName>
        <fullName evidence="2">GNAT family N-acetyltransferase</fullName>
    </submittedName>
</protein>
<dbReference type="Proteomes" id="UP001529245">
    <property type="component" value="Unassembled WGS sequence"/>
</dbReference>
<organism evidence="2 3">
    <name type="scientific">Alicyclobacillus sendaiensis PA2</name>
    <dbReference type="NCBI Taxonomy" id="3029425"/>
    <lineage>
        <taxon>Bacteria</taxon>
        <taxon>Bacillati</taxon>
        <taxon>Bacillota</taxon>
        <taxon>Bacilli</taxon>
        <taxon>Bacillales</taxon>
        <taxon>Alicyclobacillaceae</taxon>
        <taxon>Alicyclobacillus</taxon>
    </lineage>
</organism>
<evidence type="ECO:0000313" key="3">
    <source>
        <dbReference type="Proteomes" id="UP001529245"/>
    </source>
</evidence>
<reference evidence="2 3" key="1">
    <citation type="submission" date="2023-04" db="EMBL/GenBank/DDBJ databases">
        <title>A. sendaiensis sub sp. chiapanensis a novel subspecie with specific adaptation in bacterial cell wall isolated from an active volcano.</title>
        <authorList>
            <person name="Alvarez Gutierrez P.E."/>
            <person name="Ortiz Cortes L.Y."/>
        </authorList>
    </citation>
    <scope>NUCLEOTIDE SEQUENCE [LARGE SCALE GENOMIC DNA]</scope>
    <source>
        <strain evidence="2 3">PA2</strain>
    </source>
</reference>
<dbReference type="InterPro" id="IPR000182">
    <property type="entry name" value="GNAT_dom"/>
</dbReference>
<proteinExistence type="predicted"/>
<dbReference type="EMBL" id="JASGCB010000005">
    <property type="protein sequence ID" value="MDI9259562.1"/>
    <property type="molecule type" value="Genomic_DNA"/>
</dbReference>
<dbReference type="CDD" id="cd04301">
    <property type="entry name" value="NAT_SF"/>
    <property type="match status" value="1"/>
</dbReference>